<evidence type="ECO:0000313" key="8">
    <source>
        <dbReference type="Proteomes" id="UP001519332"/>
    </source>
</evidence>
<dbReference type="Pfam" id="PF21036">
    <property type="entry name" value="EryCIII-like_N"/>
    <property type="match status" value="1"/>
</dbReference>
<keyword evidence="4" id="KW-0045">Antibiotic biosynthesis</keyword>
<keyword evidence="2" id="KW-0328">Glycosyltransferase</keyword>
<evidence type="ECO:0000259" key="6">
    <source>
        <dbReference type="Pfam" id="PF21036"/>
    </source>
</evidence>
<dbReference type="InterPro" id="IPR002213">
    <property type="entry name" value="UDP_glucos_trans"/>
</dbReference>
<evidence type="ECO:0000313" key="7">
    <source>
        <dbReference type="EMBL" id="MBP2329081.1"/>
    </source>
</evidence>
<protein>
    <submittedName>
        <fullName evidence="7">Glycosyltransferase (Activator-dependent family)</fullName>
    </submittedName>
</protein>
<evidence type="ECO:0000256" key="2">
    <source>
        <dbReference type="ARBA" id="ARBA00022676"/>
    </source>
</evidence>
<gene>
    <name evidence="7" type="ORF">JOF56_009466</name>
</gene>
<name>A0ABS4TYT6_9PSEU</name>
<accession>A0ABS4TYT6</accession>
<dbReference type="InterPro" id="IPR050426">
    <property type="entry name" value="Glycosyltransferase_28"/>
</dbReference>
<organism evidence="7 8">
    <name type="scientific">Kibdelosporangium banguiense</name>
    <dbReference type="NCBI Taxonomy" id="1365924"/>
    <lineage>
        <taxon>Bacteria</taxon>
        <taxon>Bacillati</taxon>
        <taxon>Actinomycetota</taxon>
        <taxon>Actinomycetes</taxon>
        <taxon>Pseudonocardiales</taxon>
        <taxon>Pseudonocardiaceae</taxon>
        <taxon>Kibdelosporangium</taxon>
    </lineage>
</organism>
<dbReference type="PANTHER" id="PTHR48050">
    <property type="entry name" value="STEROL 3-BETA-GLUCOSYLTRANSFERASE"/>
    <property type="match status" value="1"/>
</dbReference>
<feature type="domain" description="Erythromycin biosynthesis protein CIII-like N-terminal" evidence="6">
    <location>
        <begin position="22"/>
        <end position="257"/>
    </location>
</feature>
<comment type="similarity">
    <text evidence="1">Belongs to the glycosyltransferase 28 family.</text>
</comment>
<evidence type="ECO:0000259" key="5">
    <source>
        <dbReference type="Pfam" id="PF06722"/>
    </source>
</evidence>
<proteinExistence type="inferred from homology"/>
<evidence type="ECO:0000256" key="4">
    <source>
        <dbReference type="ARBA" id="ARBA00023194"/>
    </source>
</evidence>
<dbReference type="InterPro" id="IPR030953">
    <property type="entry name" value="Glycosyl_450act"/>
</dbReference>
<dbReference type="NCBIfam" id="TIGR04516">
    <property type="entry name" value="glycosyl_450act"/>
    <property type="match status" value="1"/>
</dbReference>
<dbReference type="SUPFAM" id="SSF53756">
    <property type="entry name" value="UDP-Glycosyltransferase/glycogen phosphorylase"/>
    <property type="match status" value="1"/>
</dbReference>
<dbReference type="Proteomes" id="UP001519332">
    <property type="component" value="Unassembled WGS sequence"/>
</dbReference>
<dbReference type="InterPro" id="IPR048284">
    <property type="entry name" value="EryCIII-like_N"/>
</dbReference>
<dbReference type="Pfam" id="PF06722">
    <property type="entry name" value="EryCIII-like_C"/>
    <property type="match status" value="1"/>
</dbReference>
<sequence>MRILFTVIPEKTTFLHTVPLAWALRAAGHEVVVASAPGFTDTITQAGLTAVPVGRDASLWRVDSMNPDLLEKSRMGLPVPWNIVEDPDGITWPEQLYGHLHAVTKGHKPENFPIIAGVVDFARHWQPDLVIWEPLSYAGAIAAKACGAAHARMLWSIDVLGATREHFLRLQAQAPPGEHGDPLAEWLGGYGGKYGYEFTEDMVTGHFTIDQMPPSLRMTAGSLHYVPIQYIPYGGPTVVPTWLRTRPERPRVGFSLGTTATDRFAGYSFSVQDAFDALSELDIEVVATIAESEQHKLSRVPDNTRVVNYVPLDALAATCSVMINHTGPGTYLTTARNGVPQLNVPWDFDEPELARRSARQGASLMLCGEQVTGKNIREQLLRLLEEPGFRDSATRLRDEITAMPPPCELVGRLEQLTTKYRAH</sequence>
<evidence type="ECO:0000256" key="1">
    <source>
        <dbReference type="ARBA" id="ARBA00006962"/>
    </source>
</evidence>
<comment type="caution">
    <text evidence="7">The sequence shown here is derived from an EMBL/GenBank/DDBJ whole genome shotgun (WGS) entry which is preliminary data.</text>
</comment>
<dbReference type="RefSeq" id="WP_209645947.1">
    <property type="nucleotide sequence ID" value="NZ_JAGINW010000001.1"/>
</dbReference>
<dbReference type="CDD" id="cd03784">
    <property type="entry name" value="GT1_Gtf-like"/>
    <property type="match status" value="1"/>
</dbReference>
<dbReference type="Gene3D" id="3.40.50.2000">
    <property type="entry name" value="Glycogen Phosphorylase B"/>
    <property type="match status" value="2"/>
</dbReference>
<keyword evidence="3" id="KW-0808">Transferase</keyword>
<dbReference type="EMBL" id="JAGINW010000001">
    <property type="protein sequence ID" value="MBP2329081.1"/>
    <property type="molecule type" value="Genomic_DNA"/>
</dbReference>
<dbReference type="InterPro" id="IPR010610">
    <property type="entry name" value="EryCIII-like_C"/>
</dbReference>
<feature type="domain" description="Erythromycin biosynthesis protein CIII-like C-terminal" evidence="5">
    <location>
        <begin position="275"/>
        <end position="416"/>
    </location>
</feature>
<evidence type="ECO:0000256" key="3">
    <source>
        <dbReference type="ARBA" id="ARBA00022679"/>
    </source>
</evidence>
<reference evidence="7 8" key="1">
    <citation type="submission" date="2021-03" db="EMBL/GenBank/DDBJ databases">
        <title>Sequencing the genomes of 1000 actinobacteria strains.</title>
        <authorList>
            <person name="Klenk H.-P."/>
        </authorList>
    </citation>
    <scope>NUCLEOTIDE SEQUENCE [LARGE SCALE GENOMIC DNA]</scope>
    <source>
        <strain evidence="7 8">DSM 46670</strain>
    </source>
</reference>
<keyword evidence="8" id="KW-1185">Reference proteome</keyword>
<dbReference type="PANTHER" id="PTHR48050:SF13">
    <property type="entry name" value="STEROL 3-BETA-GLUCOSYLTRANSFERASE UGT80A2"/>
    <property type="match status" value="1"/>
</dbReference>